<protein>
    <recommendedName>
        <fullName evidence="4">G protein-coupled receptor</fullName>
    </recommendedName>
</protein>
<gene>
    <name evidence="2" type="ORF">PFISCL1PPCAC_13512</name>
</gene>
<name>A0AAV5VVX3_9BILA</name>
<accession>A0AAV5VVX3</accession>
<sequence>GRPTMRIAFLFQLLEGLLLVGALYHLTMFPVHRCVSLQSSPKNLRECGVRALVTTGREGKLNLKKLNRAAQPVALSKHYATVCEPVPVGYLNFAATGQRHVSHTINALIACLLLITAHTLVQLVNLCFCPMWQVRGASVLSVLFHFLVLGLYYAAHYALLLERSAWNAEAKLGVEFPKNWDWTIVFTLSLAIVRSLQAMADKFLNRTHVDTVARSITLFDFSTNTCNGVAVPPQSARNTGTIKSRG</sequence>
<feature type="transmembrane region" description="Helical" evidence="1">
    <location>
        <begin position="179"/>
        <end position="196"/>
    </location>
</feature>
<keyword evidence="1" id="KW-0472">Membrane</keyword>
<comment type="caution">
    <text evidence="2">The sequence shown here is derived from an EMBL/GenBank/DDBJ whole genome shotgun (WGS) entry which is preliminary data.</text>
</comment>
<evidence type="ECO:0000256" key="1">
    <source>
        <dbReference type="SAM" id="Phobius"/>
    </source>
</evidence>
<keyword evidence="1" id="KW-1133">Transmembrane helix</keyword>
<keyword evidence="3" id="KW-1185">Reference proteome</keyword>
<organism evidence="2 3">
    <name type="scientific">Pristionchus fissidentatus</name>
    <dbReference type="NCBI Taxonomy" id="1538716"/>
    <lineage>
        <taxon>Eukaryota</taxon>
        <taxon>Metazoa</taxon>
        <taxon>Ecdysozoa</taxon>
        <taxon>Nematoda</taxon>
        <taxon>Chromadorea</taxon>
        <taxon>Rhabditida</taxon>
        <taxon>Rhabditina</taxon>
        <taxon>Diplogasteromorpha</taxon>
        <taxon>Diplogasteroidea</taxon>
        <taxon>Neodiplogasteridae</taxon>
        <taxon>Pristionchus</taxon>
    </lineage>
</organism>
<feature type="transmembrane region" description="Helical" evidence="1">
    <location>
        <begin position="140"/>
        <end position="159"/>
    </location>
</feature>
<dbReference type="Proteomes" id="UP001432322">
    <property type="component" value="Unassembled WGS sequence"/>
</dbReference>
<feature type="non-terminal residue" evidence="2">
    <location>
        <position position="1"/>
    </location>
</feature>
<keyword evidence="1" id="KW-0812">Transmembrane</keyword>
<evidence type="ECO:0008006" key="4">
    <source>
        <dbReference type="Google" id="ProtNLM"/>
    </source>
</evidence>
<dbReference type="AlphaFoldDB" id="A0AAV5VVX3"/>
<evidence type="ECO:0000313" key="3">
    <source>
        <dbReference type="Proteomes" id="UP001432322"/>
    </source>
</evidence>
<reference evidence="2" key="1">
    <citation type="submission" date="2023-10" db="EMBL/GenBank/DDBJ databases">
        <title>Genome assembly of Pristionchus species.</title>
        <authorList>
            <person name="Yoshida K."/>
            <person name="Sommer R.J."/>
        </authorList>
    </citation>
    <scope>NUCLEOTIDE SEQUENCE</scope>
    <source>
        <strain evidence="2">RS5133</strain>
    </source>
</reference>
<proteinExistence type="predicted"/>
<evidence type="ECO:0000313" key="2">
    <source>
        <dbReference type="EMBL" id="GMT22215.1"/>
    </source>
</evidence>
<dbReference type="EMBL" id="BTSY01000004">
    <property type="protein sequence ID" value="GMT22215.1"/>
    <property type="molecule type" value="Genomic_DNA"/>
</dbReference>
<feature type="transmembrane region" description="Helical" evidence="1">
    <location>
        <begin position="107"/>
        <end position="128"/>
    </location>
</feature>
<feature type="transmembrane region" description="Helical" evidence="1">
    <location>
        <begin position="7"/>
        <end position="26"/>
    </location>
</feature>